<dbReference type="EMBL" id="JARIHO010000006">
    <property type="protein sequence ID" value="KAJ7359399.1"/>
    <property type="molecule type" value="Genomic_DNA"/>
</dbReference>
<dbReference type="AlphaFoldDB" id="A0AAD7EZ46"/>
<feature type="non-terminal residue" evidence="1">
    <location>
        <position position="1"/>
    </location>
</feature>
<comment type="caution">
    <text evidence="1">The sequence shown here is derived from an EMBL/GenBank/DDBJ whole genome shotgun (WGS) entry which is preliminary data.</text>
</comment>
<keyword evidence="2" id="KW-1185">Reference proteome</keyword>
<name>A0AAD7EZ46_9AGAR</name>
<proteinExistence type="predicted"/>
<feature type="non-terminal residue" evidence="1">
    <location>
        <position position="249"/>
    </location>
</feature>
<protein>
    <submittedName>
        <fullName evidence="1">Uncharacterized protein</fullName>
    </submittedName>
</protein>
<evidence type="ECO:0000313" key="2">
    <source>
        <dbReference type="Proteomes" id="UP001218218"/>
    </source>
</evidence>
<accession>A0AAD7EZ46</accession>
<dbReference type="Proteomes" id="UP001218218">
    <property type="component" value="Unassembled WGS sequence"/>
</dbReference>
<reference evidence="1" key="1">
    <citation type="submission" date="2023-03" db="EMBL/GenBank/DDBJ databases">
        <title>Massive genome expansion in bonnet fungi (Mycena s.s.) driven by repeated elements and novel gene families across ecological guilds.</title>
        <authorList>
            <consortium name="Lawrence Berkeley National Laboratory"/>
            <person name="Harder C.B."/>
            <person name="Miyauchi S."/>
            <person name="Viragh M."/>
            <person name="Kuo A."/>
            <person name="Thoen E."/>
            <person name="Andreopoulos B."/>
            <person name="Lu D."/>
            <person name="Skrede I."/>
            <person name="Drula E."/>
            <person name="Henrissat B."/>
            <person name="Morin E."/>
            <person name="Kohler A."/>
            <person name="Barry K."/>
            <person name="LaButti K."/>
            <person name="Morin E."/>
            <person name="Salamov A."/>
            <person name="Lipzen A."/>
            <person name="Mereny Z."/>
            <person name="Hegedus B."/>
            <person name="Baldrian P."/>
            <person name="Stursova M."/>
            <person name="Weitz H."/>
            <person name="Taylor A."/>
            <person name="Grigoriev I.V."/>
            <person name="Nagy L.G."/>
            <person name="Martin F."/>
            <person name="Kauserud H."/>
        </authorList>
    </citation>
    <scope>NUCLEOTIDE SEQUENCE</scope>
    <source>
        <strain evidence="1">CBHHK002</strain>
    </source>
</reference>
<evidence type="ECO:0000313" key="1">
    <source>
        <dbReference type="EMBL" id="KAJ7359399.1"/>
    </source>
</evidence>
<gene>
    <name evidence="1" type="ORF">DFH08DRAFT_647599</name>
</gene>
<organism evidence="1 2">
    <name type="scientific">Mycena albidolilacea</name>
    <dbReference type="NCBI Taxonomy" id="1033008"/>
    <lineage>
        <taxon>Eukaryota</taxon>
        <taxon>Fungi</taxon>
        <taxon>Dikarya</taxon>
        <taxon>Basidiomycota</taxon>
        <taxon>Agaricomycotina</taxon>
        <taxon>Agaricomycetes</taxon>
        <taxon>Agaricomycetidae</taxon>
        <taxon>Agaricales</taxon>
        <taxon>Marasmiineae</taxon>
        <taxon>Mycenaceae</taxon>
        <taxon>Mycena</taxon>
    </lineage>
</organism>
<sequence>LVQDASFSQTGWQGAAPPLEARKLINQLYKKEPGARALHPYLRHFYPCTYKLLEKCIEQAHDILVGNDLVDPSYAAFYKDGQRGDHMPIIIGHQRQSCAKPRLTVWHEQHPDRVEKFMELLIVKRIIGLVTRLVTDIFPGVAARFLADAKWHKKRYGIEPMFGLFWNLCLNAWFPGQGRIHCDPHADKKNQIGVCVLLIYVLRCGKNFDHSKYTWLVIWEAGVAIELPPWTLAIYPSALFYHFNIDVDG</sequence>